<dbReference type="Proteomes" id="UP000815677">
    <property type="component" value="Unassembled WGS sequence"/>
</dbReference>
<gene>
    <name evidence="2" type="ORF">MCHLO_10810</name>
</gene>
<dbReference type="EMBL" id="DF848493">
    <property type="protein sequence ID" value="GAT53913.1"/>
    <property type="molecule type" value="Genomic_DNA"/>
</dbReference>
<keyword evidence="3" id="KW-1185">Reference proteome</keyword>
<sequence>MVQSNTLRAVSRSLHRASDPRITTPTTASQTASHTTTSHTTTSQATTSQTTTSQTAASPTTASQTTSQTTAASQMASQTASPTTALQTASIRRNLTSDGLANDNLANDGLSNDGLANDSLANVANDPGDSAAPPHTRNFGPRPALHDGEVSYPPPFTSRSQPHIVSAHATPQYVPGQSDITEEDGWDAEDTLKIITDDWVSLFTETILGTHNRQCPQLAK</sequence>
<organism evidence="2 3">
    <name type="scientific">Mycena chlorophos</name>
    <name type="common">Agaric fungus</name>
    <name type="synonym">Agaricus chlorophos</name>
    <dbReference type="NCBI Taxonomy" id="658473"/>
    <lineage>
        <taxon>Eukaryota</taxon>
        <taxon>Fungi</taxon>
        <taxon>Dikarya</taxon>
        <taxon>Basidiomycota</taxon>
        <taxon>Agaricomycotina</taxon>
        <taxon>Agaricomycetes</taxon>
        <taxon>Agaricomycetidae</taxon>
        <taxon>Agaricales</taxon>
        <taxon>Marasmiineae</taxon>
        <taxon>Mycenaceae</taxon>
        <taxon>Mycena</taxon>
    </lineage>
</organism>
<feature type="compositionally biased region" description="Low complexity" evidence="1">
    <location>
        <begin position="23"/>
        <end position="85"/>
    </location>
</feature>
<feature type="region of interest" description="Disordered" evidence="1">
    <location>
        <begin position="1"/>
        <end position="86"/>
    </location>
</feature>
<evidence type="ECO:0000256" key="1">
    <source>
        <dbReference type="SAM" id="MobiDB-lite"/>
    </source>
</evidence>
<evidence type="ECO:0000313" key="3">
    <source>
        <dbReference type="Proteomes" id="UP000815677"/>
    </source>
</evidence>
<proteinExistence type="predicted"/>
<name>A0ABQ0LRY1_MYCCL</name>
<evidence type="ECO:0000313" key="2">
    <source>
        <dbReference type="EMBL" id="GAT53913.1"/>
    </source>
</evidence>
<protein>
    <submittedName>
        <fullName evidence="2">Uncharacterized protein</fullName>
    </submittedName>
</protein>
<accession>A0ABQ0LRY1</accession>
<feature type="region of interest" description="Disordered" evidence="1">
    <location>
        <begin position="117"/>
        <end position="162"/>
    </location>
</feature>
<reference evidence="2" key="1">
    <citation type="submission" date="2014-09" db="EMBL/GenBank/DDBJ databases">
        <title>Genome sequence of the luminous mushroom Mycena chlorophos for searching fungal bioluminescence genes.</title>
        <authorList>
            <person name="Tanaka Y."/>
            <person name="Kasuga D."/>
            <person name="Oba Y."/>
            <person name="Hase S."/>
            <person name="Sato K."/>
            <person name="Oba Y."/>
            <person name="Sakakibara Y."/>
        </authorList>
    </citation>
    <scope>NUCLEOTIDE SEQUENCE</scope>
</reference>